<protein>
    <recommendedName>
        <fullName evidence="6">C2H2-type domain-containing protein</fullName>
    </recommendedName>
</protein>
<evidence type="ECO:0000256" key="3">
    <source>
        <dbReference type="ARBA" id="ARBA00022771"/>
    </source>
</evidence>
<dbReference type="SUPFAM" id="SSF57667">
    <property type="entry name" value="beta-beta-alpha zinc fingers"/>
    <property type="match status" value="1"/>
</dbReference>
<dbReference type="GO" id="GO:0005634">
    <property type="term" value="C:nucleus"/>
    <property type="evidence" value="ECO:0007669"/>
    <property type="project" value="UniProtKB-ARBA"/>
</dbReference>
<organism evidence="7 8">
    <name type="scientific">Penicillium egyptiacum</name>
    <dbReference type="NCBI Taxonomy" id="1303716"/>
    <lineage>
        <taxon>Eukaryota</taxon>
        <taxon>Fungi</taxon>
        <taxon>Dikarya</taxon>
        <taxon>Ascomycota</taxon>
        <taxon>Pezizomycotina</taxon>
        <taxon>Eurotiomycetes</taxon>
        <taxon>Eurotiomycetidae</taxon>
        <taxon>Eurotiales</taxon>
        <taxon>Aspergillaceae</taxon>
        <taxon>Penicillium</taxon>
    </lineage>
</organism>
<keyword evidence="1" id="KW-0479">Metal-binding</keyword>
<keyword evidence="2" id="KW-0677">Repeat</keyword>
<dbReference type="PANTHER" id="PTHR19818">
    <property type="entry name" value="ZINC FINGER PROTEIN ZIC AND GLI"/>
    <property type="match status" value="1"/>
</dbReference>
<evidence type="ECO:0000313" key="7">
    <source>
        <dbReference type="EMBL" id="CAG8902137.1"/>
    </source>
</evidence>
<evidence type="ECO:0000313" key="8">
    <source>
        <dbReference type="Proteomes" id="UP001154252"/>
    </source>
</evidence>
<evidence type="ECO:0000256" key="4">
    <source>
        <dbReference type="ARBA" id="ARBA00022833"/>
    </source>
</evidence>
<dbReference type="InterPro" id="IPR013087">
    <property type="entry name" value="Znf_C2H2_type"/>
</dbReference>
<dbReference type="GO" id="GO:0000981">
    <property type="term" value="F:DNA-binding transcription factor activity, RNA polymerase II-specific"/>
    <property type="evidence" value="ECO:0007669"/>
    <property type="project" value="TreeGrafter"/>
</dbReference>
<dbReference type="EMBL" id="CAJVRC010000872">
    <property type="protein sequence ID" value="CAG8902137.1"/>
    <property type="molecule type" value="Genomic_DNA"/>
</dbReference>
<feature type="domain" description="C2H2-type" evidence="6">
    <location>
        <begin position="308"/>
        <end position="337"/>
    </location>
</feature>
<evidence type="ECO:0000256" key="2">
    <source>
        <dbReference type="ARBA" id="ARBA00022737"/>
    </source>
</evidence>
<dbReference type="PROSITE" id="PS50157">
    <property type="entry name" value="ZINC_FINGER_C2H2_2"/>
    <property type="match status" value="1"/>
</dbReference>
<accession>A0A9W4P494</accession>
<dbReference type="Proteomes" id="UP001154252">
    <property type="component" value="Unassembled WGS sequence"/>
</dbReference>
<dbReference type="GO" id="GO:0045944">
    <property type="term" value="P:positive regulation of transcription by RNA polymerase II"/>
    <property type="evidence" value="ECO:0007669"/>
    <property type="project" value="UniProtKB-ARBA"/>
</dbReference>
<reference evidence="7" key="1">
    <citation type="submission" date="2021-07" db="EMBL/GenBank/DDBJ databases">
        <authorList>
            <person name="Branca A.L. A."/>
        </authorList>
    </citation>
    <scope>NUCLEOTIDE SEQUENCE</scope>
</reference>
<dbReference type="PROSITE" id="PS00028">
    <property type="entry name" value="ZINC_FINGER_C2H2_1"/>
    <property type="match status" value="2"/>
</dbReference>
<proteinExistence type="predicted"/>
<name>A0A9W4P494_9EURO</name>
<dbReference type="GO" id="GO:0008270">
    <property type="term" value="F:zinc ion binding"/>
    <property type="evidence" value="ECO:0007669"/>
    <property type="project" value="UniProtKB-KW"/>
</dbReference>
<dbReference type="AlphaFoldDB" id="A0A9W4P494"/>
<dbReference type="Gene3D" id="3.30.160.60">
    <property type="entry name" value="Classic Zinc Finger"/>
    <property type="match status" value="2"/>
</dbReference>
<keyword evidence="3 5" id="KW-0863">Zinc-finger</keyword>
<dbReference type="GO" id="GO:0000978">
    <property type="term" value="F:RNA polymerase II cis-regulatory region sequence-specific DNA binding"/>
    <property type="evidence" value="ECO:0007669"/>
    <property type="project" value="TreeGrafter"/>
</dbReference>
<evidence type="ECO:0000256" key="5">
    <source>
        <dbReference type="PROSITE-ProRule" id="PRU00042"/>
    </source>
</evidence>
<keyword evidence="8" id="KW-1185">Reference proteome</keyword>
<dbReference type="InterPro" id="IPR036236">
    <property type="entry name" value="Znf_C2H2_sf"/>
</dbReference>
<comment type="caution">
    <text evidence="7">The sequence shown here is derived from an EMBL/GenBank/DDBJ whole genome shotgun (WGS) entry which is preliminary data.</text>
</comment>
<sequence length="415" mass="46799">MIYAGSPSPARRWSTAAYFLCKLGIGTSVDLNKLASRPSSSTRSLRISPAIAGSMFREHSKHPLLLSLAQPLPQLDVQYDGSSLPKVKPPTPAATPVHHWDSQVLPSWPDPYHSVWRHNKLDTISKQHEYRVEHGVILAYHCSPGSHYHAPLPLRDHGVPNLYLSQEKDHSLESTSILCFPPLKFCQLRRVDSSPMSNVVEHVPGADSSTMQTVNPALVFPSASTTASETLDFTARLPAAVEVGPIPPHTGIASTWMFDQPQEQSQVLHDTTMCVNDHSLLDCHVNSRQHGHNLNVENQKFDMHERRFKCKIIGCRMDFKRKGHLERHTRSHLKEKPYVCWVPGCHRTFSRRDNRKVHCTKSHTRRGGRNRYIATLDETSPDYDPEFRGQLSFDGLPLRFLAPINSVPVTKPLQP</sequence>
<keyword evidence="4" id="KW-0862">Zinc</keyword>
<dbReference type="InterPro" id="IPR050329">
    <property type="entry name" value="GLI_C2H2-zinc-finger"/>
</dbReference>
<gene>
    <name evidence="7" type="ORF">PEGY_LOCUS6733</name>
</gene>
<dbReference type="SMART" id="SM00355">
    <property type="entry name" value="ZnF_C2H2"/>
    <property type="match status" value="2"/>
</dbReference>
<evidence type="ECO:0000259" key="6">
    <source>
        <dbReference type="PROSITE" id="PS50157"/>
    </source>
</evidence>
<dbReference type="OrthoDB" id="654211at2759"/>
<evidence type="ECO:0000256" key="1">
    <source>
        <dbReference type="ARBA" id="ARBA00022723"/>
    </source>
</evidence>
<dbReference type="PANTHER" id="PTHR19818:SF139">
    <property type="entry name" value="PAIR-RULE PROTEIN ODD-PAIRED"/>
    <property type="match status" value="1"/>
</dbReference>